<dbReference type="Proteomes" id="UP000562492">
    <property type="component" value="Unassembled WGS sequence"/>
</dbReference>
<accession>A0ABR6RER9</accession>
<dbReference type="InterPro" id="IPR012434">
    <property type="entry name" value="DUF1631"/>
</dbReference>
<protein>
    <recommendedName>
        <fullName evidence="3">DUF1631 family protein</fullName>
    </recommendedName>
</protein>
<sequence length="637" mass="68899">MEQRAASVFDTCLEQALQEAEPLMTAMGNAALASLRAKLLDPANSHLEPLLQDAIEQLKRGRGVLQANYAKRLRQAAFLIAQGKPADYHQLMGGDNMASADAMESDVLRNQIEWGRVQISLLQQTGESLAALERVYRPLRKITRYWRNGNPLHHTVYLDSLQASLHDQGITTEATSLFLADMVGVMADHLQISYRRIMTLAMNSYAELLAKAETKRQAEKANTKAFARKSKKLFEIPEHCPVGAVRAYKRLIPVLERLSERDASFWTDASHPARLLVQAIVDKATALKDSGGSMSYPEFPGVVSESVETLSALKMPAWTDFAQALVRLDAAAPIASRAIPASRRPELAIDSSQPVESQWDASELMSINPESELTTSDFAGLDATPASLMDLSAATAPAAATAGNAASAEANSLEAMEQDVMAMVALHVRSIDADPAVLAVLTNAWPKVLYQAAQRSGIESSSFRAYRQVVPEVLALADAHAGAAPLSEADVLIPSLLTRLKLGLTSIGWMPERIAPVLTSVAHMAPSAIVELQVVQDEEPAERAVAAPPPAAPVAVSAAARAPVSVAQDAVLHICGQKVQEGVRFEFLSRGEWVPKKLSWSNPQATMFLFTASDGANQSITRRMLEKLEQENAVRAP</sequence>
<gene>
    <name evidence="1" type="ORF">HNP33_001713</name>
</gene>
<evidence type="ECO:0000313" key="2">
    <source>
        <dbReference type="Proteomes" id="UP000562492"/>
    </source>
</evidence>
<dbReference type="EMBL" id="JACHKZ010000008">
    <property type="protein sequence ID" value="MBB6577656.1"/>
    <property type="molecule type" value="Genomic_DNA"/>
</dbReference>
<evidence type="ECO:0000313" key="1">
    <source>
        <dbReference type="EMBL" id="MBB6577656.1"/>
    </source>
</evidence>
<comment type="caution">
    <text evidence="1">The sequence shown here is derived from an EMBL/GenBank/DDBJ whole genome shotgun (WGS) entry which is preliminary data.</text>
</comment>
<proteinExistence type="predicted"/>
<organism evidence="1 2">
    <name type="scientific">Comamonas odontotermitis</name>
    <dbReference type="NCBI Taxonomy" id="379895"/>
    <lineage>
        <taxon>Bacteria</taxon>
        <taxon>Pseudomonadati</taxon>
        <taxon>Pseudomonadota</taxon>
        <taxon>Betaproteobacteria</taxon>
        <taxon>Burkholderiales</taxon>
        <taxon>Comamonadaceae</taxon>
        <taxon>Comamonas</taxon>
    </lineage>
</organism>
<keyword evidence="2" id="KW-1185">Reference proteome</keyword>
<dbReference type="Pfam" id="PF07793">
    <property type="entry name" value="DUF1631"/>
    <property type="match status" value="1"/>
</dbReference>
<dbReference type="RefSeq" id="WP_184707326.1">
    <property type="nucleotide sequence ID" value="NZ_JACHKZ010000008.1"/>
</dbReference>
<reference evidence="1 2" key="1">
    <citation type="submission" date="2020-08" db="EMBL/GenBank/DDBJ databases">
        <title>Functional genomics of gut bacteria from endangered species of beetles.</title>
        <authorList>
            <person name="Carlos-Shanley C."/>
        </authorList>
    </citation>
    <scope>NUCLEOTIDE SEQUENCE [LARGE SCALE GENOMIC DNA]</scope>
    <source>
        <strain evidence="1 2">S00124</strain>
    </source>
</reference>
<evidence type="ECO:0008006" key="3">
    <source>
        <dbReference type="Google" id="ProtNLM"/>
    </source>
</evidence>
<name>A0ABR6RER9_9BURK</name>